<feature type="domain" description="FAT" evidence="17">
    <location>
        <begin position="1405"/>
        <end position="1970"/>
    </location>
</feature>
<feature type="region of interest" description="Disordered" evidence="15">
    <location>
        <begin position="2356"/>
        <end position="2376"/>
    </location>
</feature>
<dbReference type="EC" id="2.7.11.1" evidence="4"/>
<dbReference type="Proteomes" id="UP000078544">
    <property type="component" value="Unassembled WGS sequence"/>
</dbReference>
<evidence type="ECO:0000256" key="7">
    <source>
        <dbReference type="ARBA" id="ARBA00022741"/>
    </source>
</evidence>
<comment type="subunit">
    <text evidence="3">Associates with DNA double-strand breaks.</text>
</comment>
<dbReference type="InterPro" id="IPR050517">
    <property type="entry name" value="DDR_Repair_Kinase"/>
</dbReference>
<keyword evidence="10" id="KW-0067">ATP-binding</keyword>
<dbReference type="OrthoDB" id="381190at2759"/>
<evidence type="ECO:0000256" key="12">
    <source>
        <dbReference type="ARBA" id="ARBA00023242"/>
    </source>
</evidence>
<evidence type="ECO:0000256" key="14">
    <source>
        <dbReference type="SAM" id="Coils"/>
    </source>
</evidence>
<dbReference type="InterPro" id="IPR003152">
    <property type="entry name" value="FATC_dom"/>
</dbReference>
<dbReference type="GO" id="GO:0004674">
    <property type="term" value="F:protein serine/threonine kinase activity"/>
    <property type="evidence" value="ECO:0007669"/>
    <property type="project" value="UniProtKB-KW"/>
</dbReference>
<evidence type="ECO:0000256" key="10">
    <source>
        <dbReference type="ARBA" id="ARBA00022840"/>
    </source>
</evidence>
<dbReference type="PROSITE" id="PS51190">
    <property type="entry name" value="FATC"/>
    <property type="match status" value="1"/>
</dbReference>
<dbReference type="GO" id="GO:0000077">
    <property type="term" value="P:DNA damage checkpoint signaling"/>
    <property type="evidence" value="ECO:0007669"/>
    <property type="project" value="TreeGrafter"/>
</dbReference>
<dbReference type="InterPro" id="IPR056802">
    <property type="entry name" value="ATR-like_M-HEAT"/>
</dbReference>
<sequence>MPESLRVNSASLSRHSIAAAPRDGPPPSTLAAQLVENISTSAKTARSDGSHELKNLFATIQRIKDRPELLSCDADRIEHNHMLIYVYCRVALEGINLDDPFASRAHIQAEALKAINFLRFTIKETPTVLSFVDGSRALLQRGAEPLWIWLLPQVLRFLGHGLFHELEDSLEGFLQYLLLLVSRNHELWPLGRDLVSYLRSCVAGAIGQLRDPKLDPSEPHSFSLVQLPAQAALQHLLGDDRPLASSRITYSVTSSSHALRQASSLARILAYPLINHDASFSNIAPLFQATPWLLDIWLDLRVAQKRWNVTEPISLITNMEIIMDISSGLQGVNEMTCAFRSKSCALLVLLCTEMISYPEELTQPDEAGRQARRAFCRALLIIASISTESYPIARLAASKLVQEISLLSSQYSSLNEGTDVWRCARLLRQIIYATPLQEFGAETNPSHFEDETIRKLVHDLHLNHHQDFPEQNVAKKRRLGTPDSDEKSTATEALCEVLNMDRTVSANVLISSEAFLEHYEKSSSDIQCLVLDLLTKMFCAADGPDDEPFDRSLIVVDLTSDLQPLKTAIQTLFTKIIQRPAFTESRQPRVAAMIALRKLVGHSGDAAFLNLKSSVPGQWCLQSLNSSIRELRIAAGRALGAFVRTANPRSVVKNPEESIARNRKNAIALLKSSSVQDQGKAHLVETRIMAWGQIGRWVADDELNLVLIQLVDYLGSRNNIVSAFAFNEIVNLAEARDTNPRRLFEPFWKSLAYMATKDMIQRPQRSRAIAELLQIGINELLLLIQTHALPWLVLDKQKDVIQRIAEARQEREVGSLLMDAPNLASTLALLLIQDTDDVEGFTKSRLDYISSHFEALTLLDLFQSEPVVIALELLKMAADADEAKKTLVHRALNLVAVTILNTNEEPKGKKENVVGRFLQPHVLALMARLTDVINDFDSLKIPITEQKIISACLLSAVCQEPLRDASISCWAAMLTYFEEEDVVALLETTFFIVGRYWDVMNSSTADTARNMLQTLLDQNGQVVEMHGRKLPSLSSCKGLEVIEKRLAALRPTMPMKEDLEVFSQRLSHDNSGVVQQALLELVPYLRIHQSALYTSAVSQRPNSGIPTIMRSLLDCACRYHGRQGDIARLCVECIGLVGCLDSNQIETLREQRSIVVLDNFEPVDELVDFSLFLLQEVLTPAFLSATDTKLQGFLSYAIQELLDKSEIRAVCASQNTRDSRSNETWRKWVAIPENVREAVRPFLTSRYRVAPMQSINVEYPIFHQGKPYNNWLRSFVLDMLEKGQSARAEILFEPLKRVIRVKDLSTAEFLLPYLVMHIFLSPRSSETDRNEIVGELLGVLRHKTAEDAPYIERGEMKRYFHAVFRCLDYAMRWIQAKRASGRLSSDGKDSITRIQAILDRVPPELISQRATECNEFARALFHLEHHAQKMEQQKRKSEERNRLLEKLQDIYANIDEPDGLEGISSQLQVLDINQQILSHKKAGRWSAAQTWHELRLNENPDNTDMQVELLNCLKQAGQHEVLLKHVESMRTDSSSDFRVMPFAVEAAWMTGRWESLAKFLDRSQDTVSQDFNLSIAVAFEGLRRQGTLASFQATIQGIRDKIASGMTASATASLAAAHELLLKCHVLTDLEAIVETKGARDRQGTLALLEGRLEILGGRYSDKQYLLGVRRAAMELCRPRFSDMDISGLWLNSARLARKTDSLHQSFHALLRATQLGDDSATIENAKLTWRDGHHRTAIQMLQGAIERNKFMTQSGPSLSTGTTKLNSHQKLLTARAQLLLAKWLDTAGQSNAVALREKYQQPPKTYSAWEKGHYYLGRHYKKILESERPLKADDQSDNYVTGEIARLVIENYLRSLNAGTKYLHQTLPRILTLWLDLGAQIDKPPDGKASLSRELHKRRVEQINLLHTFLDKYIARLPAYIFYTALPQIVARIAHPNTAVFERLNHIIAKVVEAHPRQALWSLIGIMTTKQTSDRRTRGFSVLQALRGIQKKVDGSSHDLRSMIQAGEKLAEQLLVACNNGDFHGNKTVEASLRRDLRFNHDKCTPCPLVVPVESSLTATLPAVTEHLKKHKAFSRDVVTISHFLDRVHVLSSLAKPRRLTALGSDGKSYALLIKPKDDLRTDQRLMEFNGIINRSLKRDAESSRRQLYIRTYAVVPLNEECGIIEWVPGIKTMRDILLNLYATRKIHPDYPVLKQLMEEASGSESKLRIFTDDVLGRFPAVLPLWFIQQFPNPSAWFAARLKYTRSCAVMSMVGTMLGLGDRHGENVNLEEGNGGIFHVDFNCLFDKGLTFAKPERVPFRLTHNMVAAMGIYGYEGPFRKSSELTLSILRQQEETLMTILEAFIYDPTLDLQKEKRSSSSSRRGDAAAAAAAGGGRVRLQPQSVVDSIKRKVRGLLPNESIPLSVEGQVEELIKQAVNPRNLTAMYIGWCPFL</sequence>
<dbReference type="SUPFAM" id="SSF48371">
    <property type="entry name" value="ARM repeat"/>
    <property type="match status" value="1"/>
</dbReference>
<dbReference type="Pfam" id="PF08064">
    <property type="entry name" value="UME"/>
    <property type="match status" value="1"/>
</dbReference>
<dbReference type="SUPFAM" id="SSF56112">
    <property type="entry name" value="Protein kinase-like (PK-like)"/>
    <property type="match status" value="1"/>
</dbReference>
<evidence type="ECO:0000259" key="17">
    <source>
        <dbReference type="PROSITE" id="PS51189"/>
    </source>
</evidence>
<dbReference type="GO" id="GO:0005694">
    <property type="term" value="C:chromosome"/>
    <property type="evidence" value="ECO:0007669"/>
    <property type="project" value="TreeGrafter"/>
</dbReference>
<dbReference type="SMART" id="SM00802">
    <property type="entry name" value="UME"/>
    <property type="match status" value="1"/>
</dbReference>
<keyword evidence="6" id="KW-0808">Transferase</keyword>
<evidence type="ECO:0000259" key="18">
    <source>
        <dbReference type="PROSITE" id="PS51190"/>
    </source>
</evidence>
<name>A0A168C3V9_9HYPO</name>
<dbReference type="InterPro" id="IPR000403">
    <property type="entry name" value="PI3/4_kinase_cat_dom"/>
</dbReference>
<keyword evidence="12" id="KW-0539">Nucleus</keyword>
<evidence type="ECO:0000313" key="19">
    <source>
        <dbReference type="EMBL" id="KZZ96111.1"/>
    </source>
</evidence>
<evidence type="ECO:0000256" key="2">
    <source>
        <dbReference type="ARBA" id="ARBA00010769"/>
    </source>
</evidence>
<gene>
    <name evidence="19" type="ORF">AAL_04407</name>
</gene>
<evidence type="ECO:0000256" key="3">
    <source>
        <dbReference type="ARBA" id="ARBA00011370"/>
    </source>
</evidence>
<evidence type="ECO:0000256" key="1">
    <source>
        <dbReference type="ARBA" id="ARBA00004123"/>
    </source>
</evidence>
<keyword evidence="5" id="KW-0723">Serine/threonine-protein kinase</keyword>
<evidence type="ECO:0000256" key="9">
    <source>
        <dbReference type="ARBA" id="ARBA00022777"/>
    </source>
</evidence>
<dbReference type="InterPro" id="IPR003151">
    <property type="entry name" value="PIK-rel_kinase_FAT"/>
</dbReference>
<feature type="coiled-coil region" evidence="14">
    <location>
        <begin position="1420"/>
        <end position="1450"/>
    </location>
</feature>
<keyword evidence="14" id="KW-0175">Coiled coil</keyword>
<evidence type="ECO:0000256" key="11">
    <source>
        <dbReference type="ARBA" id="ARBA00023204"/>
    </source>
</evidence>
<feature type="domain" description="FATC" evidence="18">
    <location>
        <begin position="2403"/>
        <end position="2435"/>
    </location>
</feature>
<keyword evidence="20" id="KW-1185">Reference proteome</keyword>
<organism evidence="19 20">
    <name type="scientific">Moelleriella libera RCEF 2490</name>
    <dbReference type="NCBI Taxonomy" id="1081109"/>
    <lineage>
        <taxon>Eukaryota</taxon>
        <taxon>Fungi</taxon>
        <taxon>Dikarya</taxon>
        <taxon>Ascomycota</taxon>
        <taxon>Pezizomycotina</taxon>
        <taxon>Sordariomycetes</taxon>
        <taxon>Hypocreomycetidae</taxon>
        <taxon>Hypocreales</taxon>
        <taxon>Clavicipitaceae</taxon>
        <taxon>Moelleriella</taxon>
    </lineage>
</organism>
<evidence type="ECO:0000256" key="6">
    <source>
        <dbReference type="ARBA" id="ARBA00022679"/>
    </source>
</evidence>
<feature type="compositionally biased region" description="Basic and acidic residues" evidence="15">
    <location>
        <begin position="2356"/>
        <end position="2367"/>
    </location>
</feature>
<dbReference type="GO" id="GO:0006281">
    <property type="term" value="P:DNA repair"/>
    <property type="evidence" value="ECO:0007669"/>
    <property type="project" value="UniProtKB-KW"/>
</dbReference>
<dbReference type="InterPro" id="IPR036940">
    <property type="entry name" value="PI3/4_kinase_cat_sf"/>
</dbReference>
<evidence type="ECO:0000256" key="13">
    <source>
        <dbReference type="ARBA" id="ARBA00025079"/>
    </source>
</evidence>
<dbReference type="GO" id="GO:0005524">
    <property type="term" value="F:ATP binding"/>
    <property type="evidence" value="ECO:0007669"/>
    <property type="project" value="UniProtKB-KW"/>
</dbReference>
<dbReference type="InterPro" id="IPR014009">
    <property type="entry name" value="PIK_FAT"/>
</dbReference>
<dbReference type="PROSITE" id="PS51189">
    <property type="entry name" value="FAT"/>
    <property type="match status" value="1"/>
</dbReference>
<reference evidence="19 20" key="1">
    <citation type="journal article" date="2016" name="Genome Biol. Evol.">
        <title>Divergent and convergent evolution of fungal pathogenicity.</title>
        <authorList>
            <person name="Shang Y."/>
            <person name="Xiao G."/>
            <person name="Zheng P."/>
            <person name="Cen K."/>
            <person name="Zhan S."/>
            <person name="Wang C."/>
        </authorList>
    </citation>
    <scope>NUCLEOTIDE SEQUENCE [LARGE SCALE GENOMIC DNA]</scope>
    <source>
        <strain evidence="19 20">RCEF 2490</strain>
    </source>
</reference>
<dbReference type="GO" id="GO:0000723">
    <property type="term" value="P:telomere maintenance"/>
    <property type="evidence" value="ECO:0007669"/>
    <property type="project" value="TreeGrafter"/>
</dbReference>
<keyword evidence="7" id="KW-0547">Nucleotide-binding</keyword>
<accession>A0A168C3V9</accession>
<evidence type="ECO:0000259" key="16">
    <source>
        <dbReference type="PROSITE" id="PS50290"/>
    </source>
</evidence>
<protein>
    <recommendedName>
        <fullName evidence="4">non-specific serine/threonine protein kinase</fullName>
        <ecNumber evidence="4">2.7.11.1</ecNumber>
    </recommendedName>
</protein>
<dbReference type="STRING" id="1081109.A0A168C3V9"/>
<dbReference type="FunFam" id="1.10.1070.11:FF:000031">
    <property type="entry name" value="Phosphatidyl inositol 3-kinase"/>
    <property type="match status" value="1"/>
</dbReference>
<comment type="similarity">
    <text evidence="2">Belongs to the PI3/PI4-kinase family. ATM subfamily.</text>
</comment>
<evidence type="ECO:0000256" key="4">
    <source>
        <dbReference type="ARBA" id="ARBA00012513"/>
    </source>
</evidence>
<evidence type="ECO:0000256" key="8">
    <source>
        <dbReference type="ARBA" id="ARBA00022763"/>
    </source>
</evidence>
<dbReference type="Pfam" id="PF23593">
    <property type="entry name" value="HEAT_ATR"/>
    <property type="match status" value="1"/>
</dbReference>
<dbReference type="Gene3D" id="3.30.1010.10">
    <property type="entry name" value="Phosphatidylinositol 3-kinase Catalytic Subunit, Chain A, domain 4"/>
    <property type="match status" value="1"/>
</dbReference>
<feature type="domain" description="PI3K/PI4K catalytic" evidence="16">
    <location>
        <begin position="2085"/>
        <end position="2406"/>
    </location>
</feature>
<dbReference type="Pfam" id="PF02259">
    <property type="entry name" value="FAT"/>
    <property type="match status" value="1"/>
</dbReference>
<dbReference type="InterPro" id="IPR057564">
    <property type="entry name" value="HEAT_ATR"/>
</dbReference>
<dbReference type="InterPro" id="IPR012993">
    <property type="entry name" value="UME"/>
</dbReference>
<dbReference type="PROSITE" id="PS50290">
    <property type="entry name" value="PI3_4_KINASE_3"/>
    <property type="match status" value="1"/>
</dbReference>
<keyword evidence="9 19" id="KW-0418">Kinase</keyword>
<dbReference type="SMART" id="SM01343">
    <property type="entry name" value="FATC"/>
    <property type="match status" value="1"/>
</dbReference>
<evidence type="ECO:0000256" key="15">
    <source>
        <dbReference type="SAM" id="MobiDB-lite"/>
    </source>
</evidence>
<comment type="subcellular location">
    <subcellularLocation>
        <location evidence="1">Nucleus</location>
    </subcellularLocation>
</comment>
<dbReference type="EMBL" id="AZGY01000008">
    <property type="protein sequence ID" value="KZZ96111.1"/>
    <property type="molecule type" value="Genomic_DNA"/>
</dbReference>
<dbReference type="Pfam" id="PF00454">
    <property type="entry name" value="PI3_PI4_kinase"/>
    <property type="match status" value="1"/>
</dbReference>
<dbReference type="SMART" id="SM00146">
    <property type="entry name" value="PI3Kc"/>
    <property type="match status" value="1"/>
</dbReference>
<dbReference type="Pfam" id="PF02260">
    <property type="entry name" value="FATC"/>
    <property type="match status" value="1"/>
</dbReference>
<keyword evidence="11" id="KW-0234">DNA repair</keyword>
<keyword evidence="8" id="KW-0227">DNA damage</keyword>
<dbReference type="PANTHER" id="PTHR11139:SF125">
    <property type="entry name" value="SERINE_THREONINE-PROTEIN KINASE MEC1"/>
    <property type="match status" value="1"/>
</dbReference>
<dbReference type="Pfam" id="PF25030">
    <property type="entry name" value="M-HEAT_ATR"/>
    <property type="match status" value="1"/>
</dbReference>
<comment type="function">
    <text evidence="13">Serine/threonine protein kinase which activates checkpoint signaling upon genotoxic stresses such as ionizing radiation (IR), ultraviolet light (UV), or DNA replication stalling, thereby acting as a DNA damage sensor. Recognizes the substrate consensus sequence [ST]-Q. Phosphorylates histone H2A to form H2AS128ph (gamma-H2A) at sites of DNA damage, involved in the regulation of DNA damage response mechanism. Required for the control of telomere length and genome stability.</text>
</comment>
<evidence type="ECO:0000313" key="20">
    <source>
        <dbReference type="Proteomes" id="UP000078544"/>
    </source>
</evidence>
<evidence type="ECO:0000256" key="5">
    <source>
        <dbReference type="ARBA" id="ARBA00022527"/>
    </source>
</evidence>
<comment type="caution">
    <text evidence="19">The sequence shown here is derived from an EMBL/GenBank/DDBJ whole genome shotgun (WGS) entry which is preliminary data.</text>
</comment>
<dbReference type="InterPro" id="IPR011009">
    <property type="entry name" value="Kinase-like_dom_sf"/>
</dbReference>
<dbReference type="PANTHER" id="PTHR11139">
    <property type="entry name" value="ATAXIA TELANGIECTASIA MUTATED ATM -RELATED"/>
    <property type="match status" value="1"/>
</dbReference>
<proteinExistence type="inferred from homology"/>
<dbReference type="CDD" id="cd00892">
    <property type="entry name" value="PIKKc_ATR"/>
    <property type="match status" value="1"/>
</dbReference>
<dbReference type="GO" id="GO:0005634">
    <property type="term" value="C:nucleus"/>
    <property type="evidence" value="ECO:0007669"/>
    <property type="project" value="UniProtKB-SubCell"/>
</dbReference>
<dbReference type="InterPro" id="IPR016024">
    <property type="entry name" value="ARM-type_fold"/>
</dbReference>
<dbReference type="Gene3D" id="1.10.1070.11">
    <property type="entry name" value="Phosphatidylinositol 3-/4-kinase, catalytic domain"/>
    <property type="match status" value="1"/>
</dbReference>